<evidence type="ECO:0000256" key="5">
    <source>
        <dbReference type="ARBA" id="ARBA00023136"/>
    </source>
</evidence>
<evidence type="ECO:0000256" key="6">
    <source>
        <dbReference type="SAM" id="Phobius"/>
    </source>
</evidence>
<dbReference type="Pfam" id="PF04819">
    <property type="entry name" value="DUF716"/>
    <property type="match status" value="1"/>
</dbReference>
<reference evidence="7" key="1">
    <citation type="submission" date="2020-11" db="EMBL/GenBank/DDBJ databases">
        <authorList>
            <person name="Tran Van P."/>
        </authorList>
    </citation>
    <scope>NUCLEOTIDE SEQUENCE</scope>
</reference>
<feature type="transmembrane region" description="Helical" evidence="6">
    <location>
        <begin position="219"/>
        <end position="243"/>
    </location>
</feature>
<feature type="transmembrane region" description="Helical" evidence="6">
    <location>
        <begin position="126"/>
        <end position="146"/>
    </location>
</feature>
<dbReference type="EMBL" id="OC919893">
    <property type="protein sequence ID" value="CAD7652015.1"/>
    <property type="molecule type" value="Genomic_DNA"/>
</dbReference>
<dbReference type="PANTHER" id="PTHR16007:SF15">
    <property type="entry name" value="TRANSMEMBRANE PROTEIN 45B"/>
    <property type="match status" value="1"/>
</dbReference>
<evidence type="ECO:0000256" key="4">
    <source>
        <dbReference type="ARBA" id="ARBA00022989"/>
    </source>
</evidence>
<feature type="transmembrane region" description="Helical" evidence="6">
    <location>
        <begin position="70"/>
        <end position="89"/>
    </location>
</feature>
<dbReference type="OrthoDB" id="6504688at2759"/>
<evidence type="ECO:0000256" key="3">
    <source>
        <dbReference type="ARBA" id="ARBA00022692"/>
    </source>
</evidence>
<name>A0A7R9M1Y1_9ACAR</name>
<dbReference type="InterPro" id="IPR042127">
    <property type="entry name" value="TMEM45"/>
</dbReference>
<proteinExistence type="inferred from homology"/>
<feature type="transmembrane region" description="Helical" evidence="6">
    <location>
        <begin position="152"/>
        <end position="171"/>
    </location>
</feature>
<dbReference type="PANTHER" id="PTHR16007">
    <property type="entry name" value="EPIDIDYMAL MEMBRANE PROTEIN E9-RELATED"/>
    <property type="match status" value="1"/>
</dbReference>
<evidence type="ECO:0008006" key="9">
    <source>
        <dbReference type="Google" id="ProtNLM"/>
    </source>
</evidence>
<evidence type="ECO:0000313" key="8">
    <source>
        <dbReference type="Proteomes" id="UP000728032"/>
    </source>
</evidence>
<keyword evidence="3 6" id="KW-0812">Transmembrane</keyword>
<dbReference type="EMBL" id="CAJPVJ010005068">
    <property type="protein sequence ID" value="CAG2169199.1"/>
    <property type="molecule type" value="Genomic_DNA"/>
</dbReference>
<feature type="transmembrane region" description="Helical" evidence="6">
    <location>
        <begin position="20"/>
        <end position="40"/>
    </location>
</feature>
<dbReference type="GO" id="GO:0016020">
    <property type="term" value="C:membrane"/>
    <property type="evidence" value="ECO:0007669"/>
    <property type="project" value="UniProtKB-SubCell"/>
</dbReference>
<gene>
    <name evidence="7" type="ORF">ONB1V03_LOCUS8682</name>
</gene>
<sequence length="251" mass="28903">MSYTVNVLIGFKTNMGSLEGHLLPGTFFIVFGFWWTYALFDRYFKVLVDSTLTKIPKDFECTASYSRIEGFVKIISSIIGIVCEYWTALDKNYEFVNIGNSQHMTMYIFFLINVYNGYPLPNGSDYMSLFIATAVETLLFCFHLHGRTSLDIHVHTLLIISIIASMVSVVIEWKYRNHMLSAFSRALCALMQGFWFYTVGFILYPPFSSGPIEESHRKQMLITALFCWQIAVIIALMKFVIILRATKDTQK</sequence>
<keyword evidence="4 6" id="KW-1133">Transmembrane helix</keyword>
<dbReference type="AlphaFoldDB" id="A0A7R9M1Y1"/>
<accession>A0A7R9M1Y1</accession>
<keyword evidence="5 6" id="KW-0472">Membrane</keyword>
<dbReference type="Proteomes" id="UP000728032">
    <property type="component" value="Unassembled WGS sequence"/>
</dbReference>
<keyword evidence="8" id="KW-1185">Reference proteome</keyword>
<comment type="similarity">
    <text evidence="2">Belongs to the TMEM45 family.</text>
</comment>
<organism evidence="7">
    <name type="scientific">Oppiella nova</name>
    <dbReference type="NCBI Taxonomy" id="334625"/>
    <lineage>
        <taxon>Eukaryota</taxon>
        <taxon>Metazoa</taxon>
        <taxon>Ecdysozoa</taxon>
        <taxon>Arthropoda</taxon>
        <taxon>Chelicerata</taxon>
        <taxon>Arachnida</taxon>
        <taxon>Acari</taxon>
        <taxon>Acariformes</taxon>
        <taxon>Sarcoptiformes</taxon>
        <taxon>Oribatida</taxon>
        <taxon>Brachypylina</taxon>
        <taxon>Oppioidea</taxon>
        <taxon>Oppiidae</taxon>
        <taxon>Oppiella</taxon>
    </lineage>
</organism>
<evidence type="ECO:0000313" key="7">
    <source>
        <dbReference type="EMBL" id="CAD7652015.1"/>
    </source>
</evidence>
<feature type="transmembrane region" description="Helical" evidence="6">
    <location>
        <begin position="183"/>
        <end position="207"/>
    </location>
</feature>
<comment type="subcellular location">
    <subcellularLocation>
        <location evidence="1">Membrane</location>
        <topology evidence="1">Multi-pass membrane protein</topology>
    </subcellularLocation>
</comment>
<evidence type="ECO:0000256" key="1">
    <source>
        <dbReference type="ARBA" id="ARBA00004141"/>
    </source>
</evidence>
<protein>
    <recommendedName>
        <fullName evidence="9">Transmembrane protein 45B</fullName>
    </recommendedName>
</protein>
<dbReference type="InterPro" id="IPR006904">
    <property type="entry name" value="DUF716"/>
</dbReference>
<evidence type="ECO:0000256" key="2">
    <source>
        <dbReference type="ARBA" id="ARBA00006948"/>
    </source>
</evidence>